<dbReference type="KEGG" id="nan:AArc1_1129"/>
<evidence type="ECO:0000256" key="1">
    <source>
        <dbReference type="SAM" id="MobiDB-lite"/>
    </source>
</evidence>
<reference evidence="3" key="1">
    <citation type="submission" date="2017-10" db="EMBL/GenBank/DDBJ databases">
        <title>Phenotypic and genomic properties of facultatively anaerobic sulfur-reducing natronoarchaea from hypersaline soda lakes.</title>
        <authorList>
            <person name="Sorokin D.Y."/>
            <person name="Kublanov I.V."/>
            <person name="Roman P."/>
            <person name="Sinninghe Damste J.S."/>
            <person name="Golyshin P.N."/>
            <person name="Rojo D."/>
            <person name="Ciordia S."/>
            <person name="Mena Md.C."/>
            <person name="Ferrer M."/>
            <person name="Messina E."/>
            <person name="Smedile F."/>
            <person name="La Spada G."/>
            <person name="La Cono V."/>
            <person name="Yakimov M.M."/>
        </authorList>
    </citation>
    <scope>NUCLEOTIDE SEQUENCE [LARGE SCALE GENOMIC DNA]</scope>
    <source>
        <strain evidence="3">AArc1</strain>
    </source>
</reference>
<evidence type="ECO:0000313" key="2">
    <source>
        <dbReference type="EMBL" id="AXR77470.1"/>
    </source>
</evidence>
<name>A0A346PD75_9EURY</name>
<sequence length="69" mass="7569">MYTIGHPSTDGRRHAHGATAFGPRVRLRREVLRQADSPVIEPVVGPRQEQHVAEPSHILPIAAVLSTEV</sequence>
<evidence type="ECO:0000313" key="3">
    <source>
        <dbReference type="Proteomes" id="UP000258707"/>
    </source>
</evidence>
<proteinExistence type="predicted"/>
<dbReference type="Proteomes" id="UP000258707">
    <property type="component" value="Chromosome"/>
</dbReference>
<dbReference type="AlphaFoldDB" id="A0A346PD75"/>
<organism evidence="2 3">
    <name type="scientific">Natrarchaeobaculum sulfurireducens</name>
    <dbReference type="NCBI Taxonomy" id="2044521"/>
    <lineage>
        <taxon>Archaea</taxon>
        <taxon>Methanobacteriati</taxon>
        <taxon>Methanobacteriota</taxon>
        <taxon>Stenosarchaea group</taxon>
        <taxon>Halobacteria</taxon>
        <taxon>Halobacteriales</taxon>
        <taxon>Natrialbaceae</taxon>
        <taxon>Natrarchaeobaculum</taxon>
    </lineage>
</organism>
<feature type="region of interest" description="Disordered" evidence="1">
    <location>
        <begin position="1"/>
        <end position="20"/>
    </location>
</feature>
<dbReference type="EMBL" id="CP024047">
    <property type="protein sequence ID" value="AXR77470.1"/>
    <property type="molecule type" value="Genomic_DNA"/>
</dbReference>
<protein>
    <submittedName>
        <fullName evidence="2">Uncharacterized protein</fullName>
    </submittedName>
</protein>
<gene>
    <name evidence="2" type="ORF">AArc1_1129</name>
</gene>
<accession>A0A346PD75</accession>